<dbReference type="Gene3D" id="3.30.420.10">
    <property type="entry name" value="Ribonuclease H-like superfamily/Ribonuclease H"/>
    <property type="match status" value="1"/>
</dbReference>
<name>A0A133S741_9FIRM</name>
<evidence type="ECO:0000256" key="3">
    <source>
        <dbReference type="ARBA" id="ARBA00022839"/>
    </source>
</evidence>
<dbReference type="InterPro" id="IPR013520">
    <property type="entry name" value="Ribonucl_H"/>
</dbReference>
<organism evidence="6">
    <name type="scientific">Veillonella atypica</name>
    <dbReference type="NCBI Taxonomy" id="39777"/>
    <lineage>
        <taxon>Bacteria</taxon>
        <taxon>Bacillati</taxon>
        <taxon>Bacillota</taxon>
        <taxon>Negativicutes</taxon>
        <taxon>Veillonellales</taxon>
        <taxon>Veillonellaceae</taxon>
        <taxon>Veillonella</taxon>
    </lineage>
</organism>
<gene>
    <name evidence="6" type="ORF">HMPREF3233_00132</name>
</gene>
<dbReference type="EMBL" id="LRQT01000003">
    <property type="protein sequence ID" value="KXA65520.1"/>
    <property type="molecule type" value="Genomic_DNA"/>
</dbReference>
<keyword evidence="1" id="KW-0540">Nuclease</keyword>
<evidence type="ECO:0000313" key="6">
    <source>
        <dbReference type="EMBL" id="KXA65520.1"/>
    </source>
</evidence>
<dbReference type="PANTHER" id="PTHR23044">
    <property type="entry name" value="3'-5' EXONUCLEASE ERI1-RELATED"/>
    <property type="match status" value="1"/>
</dbReference>
<dbReference type="Pfam" id="PF00929">
    <property type="entry name" value="RNase_T"/>
    <property type="match status" value="1"/>
</dbReference>
<dbReference type="InterPro" id="IPR047201">
    <property type="entry name" value="ERI-1_3'hExo-like"/>
</dbReference>
<keyword evidence="2" id="KW-0378">Hydrolase</keyword>
<dbReference type="AlphaFoldDB" id="A0A133S741"/>
<dbReference type="PATRIC" id="fig|39777.7.peg.124"/>
<reference evidence="6 7" key="1">
    <citation type="submission" date="2016-01" db="EMBL/GenBank/DDBJ databases">
        <authorList>
            <person name="Oliw E.H."/>
        </authorList>
    </citation>
    <scope>NUCLEOTIDE SEQUENCE [LARGE SCALE GENOMIC DNA]</scope>
    <source>
        <strain evidence="6 7">CMW7756B</strain>
    </source>
</reference>
<dbReference type="GO" id="GO:0000175">
    <property type="term" value="F:3'-5'-RNA exonuclease activity"/>
    <property type="evidence" value="ECO:0007669"/>
    <property type="project" value="InterPro"/>
</dbReference>
<dbReference type="InterPro" id="IPR036397">
    <property type="entry name" value="RNaseH_sf"/>
</dbReference>
<dbReference type="PANTHER" id="PTHR23044:SF61">
    <property type="entry name" value="3'-5' EXORIBONUCLEASE 1-RELATED"/>
    <property type="match status" value="1"/>
</dbReference>
<feature type="domain" description="Exonuclease" evidence="5">
    <location>
        <begin position="2"/>
        <end position="187"/>
    </location>
</feature>
<evidence type="ECO:0000256" key="2">
    <source>
        <dbReference type="ARBA" id="ARBA00022801"/>
    </source>
</evidence>
<dbReference type="SUPFAM" id="SSF53098">
    <property type="entry name" value="Ribonuclease H-like"/>
    <property type="match status" value="1"/>
</dbReference>
<keyword evidence="4" id="KW-0175">Coiled coil</keyword>
<dbReference type="CDD" id="cd06133">
    <property type="entry name" value="ERI-1_3'hExo_like"/>
    <property type="match status" value="1"/>
</dbReference>
<protein>
    <submittedName>
        <fullName evidence="6">Exonuclease</fullName>
    </submittedName>
</protein>
<dbReference type="Proteomes" id="UP000070226">
    <property type="component" value="Unassembled WGS sequence"/>
</dbReference>
<comment type="caution">
    <text evidence="6">The sequence shown here is derived from an EMBL/GenBank/DDBJ whole genome shotgun (WGS) entry which is preliminary data.</text>
</comment>
<keyword evidence="3 6" id="KW-0269">Exonuclease</keyword>
<dbReference type="GO" id="GO:0003676">
    <property type="term" value="F:nucleic acid binding"/>
    <property type="evidence" value="ECO:0007669"/>
    <property type="project" value="InterPro"/>
</dbReference>
<feature type="coiled-coil region" evidence="4">
    <location>
        <begin position="288"/>
        <end position="315"/>
    </location>
</feature>
<dbReference type="STRING" id="39777.B7L28_03630"/>
<dbReference type="InterPro" id="IPR012337">
    <property type="entry name" value="RNaseH-like_sf"/>
</dbReference>
<dbReference type="SMART" id="SM00479">
    <property type="entry name" value="EXOIII"/>
    <property type="match status" value="1"/>
</dbReference>
<evidence type="ECO:0000256" key="1">
    <source>
        <dbReference type="ARBA" id="ARBA00022722"/>
    </source>
</evidence>
<sequence length="327" mass="38492">MDYIIFDLEWNQPYSNDISFMKRARMPLTGEIIQIGAIKLNENLEIVDSFTMYVKPKYLPHMHKHVKALTGITNQDLNRGVPFRTAYSHFQQWCGKDYMLLSWGADDILILRENLLLHKLKSIDYDSWADAQMLYSYQRYGTTQQYSVAHAMEDLHISSEELSAHNALHDAIFTAHICQKLDLPTALLHYDSIRKEAPNPFLYPPGLTFFMYDNFQEKKRIVYDRRVRLSFCPYCQSRLETTRPERVQGDKHLAIGVCPKHGEFAIQLKVGKYTIKSGITKFYVTKVLSHSTDEIDKLYREKSEINREKERLYYERRQKELLEKSKA</sequence>
<dbReference type="InterPro" id="IPR051274">
    <property type="entry name" value="3-5_Exoribonuclease"/>
</dbReference>
<dbReference type="RefSeq" id="WP_060807071.1">
    <property type="nucleotide sequence ID" value="NZ_KQ958051.1"/>
</dbReference>
<evidence type="ECO:0000256" key="4">
    <source>
        <dbReference type="SAM" id="Coils"/>
    </source>
</evidence>
<evidence type="ECO:0000313" key="7">
    <source>
        <dbReference type="Proteomes" id="UP000070226"/>
    </source>
</evidence>
<proteinExistence type="predicted"/>
<evidence type="ECO:0000259" key="5">
    <source>
        <dbReference type="SMART" id="SM00479"/>
    </source>
</evidence>
<accession>A0A133S741</accession>